<reference evidence="1 2" key="1">
    <citation type="submission" date="2023-12" db="EMBL/GenBank/DDBJ databases">
        <title>Novel species of the genus Arcicella isolated from rivers.</title>
        <authorList>
            <person name="Lu H."/>
        </authorList>
    </citation>
    <scope>NUCLEOTIDE SEQUENCE [LARGE SCALE GENOMIC DNA]</scope>
    <source>
        <strain evidence="1 2">KCTC 23307</strain>
    </source>
</reference>
<keyword evidence="2" id="KW-1185">Reference proteome</keyword>
<name>A0ABU5QBN8_9BACT</name>
<gene>
    <name evidence="1" type="ORF">VB248_11555</name>
</gene>
<proteinExistence type="predicted"/>
<protein>
    <submittedName>
        <fullName evidence="1">Uncharacterized protein</fullName>
    </submittedName>
</protein>
<dbReference type="EMBL" id="JAYFUM010000012">
    <property type="protein sequence ID" value="MEA5139779.1"/>
    <property type="molecule type" value="Genomic_DNA"/>
</dbReference>
<organism evidence="1 2">
    <name type="scientific">Arcicella rigui</name>
    <dbReference type="NCBI Taxonomy" id="797020"/>
    <lineage>
        <taxon>Bacteria</taxon>
        <taxon>Pseudomonadati</taxon>
        <taxon>Bacteroidota</taxon>
        <taxon>Cytophagia</taxon>
        <taxon>Cytophagales</taxon>
        <taxon>Flectobacillaceae</taxon>
        <taxon>Arcicella</taxon>
    </lineage>
</organism>
<dbReference type="Proteomes" id="UP001302949">
    <property type="component" value="Unassembled WGS sequence"/>
</dbReference>
<dbReference type="RefSeq" id="WP_323296938.1">
    <property type="nucleotide sequence ID" value="NZ_JAYFUM010000012.1"/>
</dbReference>
<sequence>MNKTGFVCTHVYGSEKELVTDFFGADFDEDCVEIIFQTNGAVVLVEEEDLDSIDTTKDGQTIIIFRVYETSMAFSISCYKDGKMLYEMSSHDGQAFIQEGNLGSLQDTALETSSLFSKILEDTGIDVWEVL</sequence>
<evidence type="ECO:0000313" key="2">
    <source>
        <dbReference type="Proteomes" id="UP001302949"/>
    </source>
</evidence>
<evidence type="ECO:0000313" key="1">
    <source>
        <dbReference type="EMBL" id="MEA5139779.1"/>
    </source>
</evidence>
<accession>A0ABU5QBN8</accession>
<comment type="caution">
    <text evidence="1">The sequence shown here is derived from an EMBL/GenBank/DDBJ whole genome shotgun (WGS) entry which is preliminary data.</text>
</comment>